<evidence type="ECO:0000313" key="2">
    <source>
        <dbReference type="EMBL" id="MDT0344744.1"/>
    </source>
</evidence>
<dbReference type="Proteomes" id="UP001183246">
    <property type="component" value="Unassembled WGS sequence"/>
</dbReference>
<evidence type="ECO:0000313" key="3">
    <source>
        <dbReference type="Proteomes" id="UP001183246"/>
    </source>
</evidence>
<evidence type="ECO:0000256" key="1">
    <source>
        <dbReference type="SAM" id="MobiDB-lite"/>
    </source>
</evidence>
<sequence length="146" mass="14877">MGHPAAYRGDGDGGYLHAGRGWTGSGSGPGCRTPRIRRTTGGCEGMVDETLGVMPVGIDERGRSVTVSVRRGDLEEHTGYPAVAGLSVDGWGHLPPCCWESAELPGGRVAVTLTGPGGAWCGSRRTQGACDGSGASGGPERPESID</sequence>
<dbReference type="EMBL" id="JAVREL010000011">
    <property type="protein sequence ID" value="MDT0344744.1"/>
    <property type="molecule type" value="Genomic_DNA"/>
</dbReference>
<proteinExistence type="predicted"/>
<reference evidence="3" key="1">
    <citation type="submission" date="2023-07" db="EMBL/GenBank/DDBJ databases">
        <title>30 novel species of actinomycetes from the DSMZ collection.</title>
        <authorList>
            <person name="Nouioui I."/>
        </authorList>
    </citation>
    <scope>NUCLEOTIDE SEQUENCE [LARGE SCALE GENOMIC DNA]</scope>
    <source>
        <strain evidence="3">DSM 44938</strain>
    </source>
</reference>
<gene>
    <name evidence="2" type="ORF">RM590_19315</name>
</gene>
<dbReference type="RefSeq" id="WP_311705873.1">
    <property type="nucleotide sequence ID" value="NZ_JAVREL010000011.1"/>
</dbReference>
<protein>
    <submittedName>
        <fullName evidence="2">Uncharacterized protein</fullName>
    </submittedName>
</protein>
<name>A0ABU2MUI0_9ACTN</name>
<feature type="region of interest" description="Disordered" evidence="1">
    <location>
        <begin position="120"/>
        <end position="146"/>
    </location>
</feature>
<accession>A0ABU2MUI0</accession>
<organism evidence="2 3">
    <name type="scientific">Streptomyces litchfieldiae</name>
    <dbReference type="NCBI Taxonomy" id="3075543"/>
    <lineage>
        <taxon>Bacteria</taxon>
        <taxon>Bacillati</taxon>
        <taxon>Actinomycetota</taxon>
        <taxon>Actinomycetes</taxon>
        <taxon>Kitasatosporales</taxon>
        <taxon>Streptomycetaceae</taxon>
        <taxon>Streptomyces</taxon>
    </lineage>
</organism>
<comment type="caution">
    <text evidence="2">The sequence shown here is derived from an EMBL/GenBank/DDBJ whole genome shotgun (WGS) entry which is preliminary data.</text>
</comment>
<keyword evidence="3" id="KW-1185">Reference proteome</keyword>